<feature type="domain" description="CHASE" evidence="9">
    <location>
        <begin position="111"/>
        <end position="204"/>
    </location>
</feature>
<dbReference type="KEGG" id="ppha:BVH74_07315"/>
<dbReference type="SMART" id="SM01079">
    <property type="entry name" value="CHASE"/>
    <property type="match status" value="1"/>
</dbReference>
<dbReference type="InterPro" id="IPR035965">
    <property type="entry name" value="PAS-like_dom_sf"/>
</dbReference>
<dbReference type="PROSITE" id="PS50887">
    <property type="entry name" value="GGDEF"/>
    <property type="match status" value="1"/>
</dbReference>
<dbReference type="GO" id="GO:0043709">
    <property type="term" value="P:cell adhesion involved in single-species biofilm formation"/>
    <property type="evidence" value="ECO:0007669"/>
    <property type="project" value="TreeGrafter"/>
</dbReference>
<dbReference type="GO" id="GO:0005886">
    <property type="term" value="C:plasma membrane"/>
    <property type="evidence" value="ECO:0007669"/>
    <property type="project" value="UniProtKB-SubCell"/>
</dbReference>
<evidence type="ECO:0000256" key="3">
    <source>
        <dbReference type="ARBA" id="ARBA00012528"/>
    </source>
</evidence>
<evidence type="ECO:0000256" key="7">
    <source>
        <dbReference type="ARBA" id="ARBA00034247"/>
    </source>
</evidence>
<dbReference type="SUPFAM" id="SSF55785">
    <property type="entry name" value="PYP-like sensor domain (PAS domain)"/>
    <property type="match status" value="1"/>
</dbReference>
<dbReference type="EMBL" id="CP020100">
    <property type="protein sequence ID" value="AQZ94575.1"/>
    <property type="molecule type" value="Genomic_DNA"/>
</dbReference>
<evidence type="ECO:0000256" key="4">
    <source>
        <dbReference type="ARBA" id="ARBA00022692"/>
    </source>
</evidence>
<dbReference type="FunFam" id="3.30.70.270:FF:000001">
    <property type="entry name" value="Diguanylate cyclase domain protein"/>
    <property type="match status" value="1"/>
</dbReference>
<comment type="cofactor">
    <cofactor evidence="1">
        <name>Mg(2+)</name>
        <dbReference type="ChEBI" id="CHEBI:18420"/>
    </cofactor>
</comment>
<evidence type="ECO:0000259" key="9">
    <source>
        <dbReference type="PROSITE" id="PS50839"/>
    </source>
</evidence>
<comment type="subcellular location">
    <subcellularLocation>
        <location evidence="2">Cell inner membrane</location>
    </subcellularLocation>
</comment>
<feature type="domain" description="GGDEF" evidence="10">
    <location>
        <begin position="481"/>
        <end position="617"/>
    </location>
</feature>
<dbReference type="Gene3D" id="3.30.450.20">
    <property type="entry name" value="PAS domain"/>
    <property type="match status" value="1"/>
</dbReference>
<dbReference type="InterPro" id="IPR043128">
    <property type="entry name" value="Rev_trsase/Diguanyl_cyclase"/>
</dbReference>
<keyword evidence="12" id="KW-1185">Reference proteome</keyword>
<dbReference type="GO" id="GO:1902201">
    <property type="term" value="P:negative regulation of bacterial-type flagellum-dependent cell motility"/>
    <property type="evidence" value="ECO:0007669"/>
    <property type="project" value="TreeGrafter"/>
</dbReference>
<proteinExistence type="predicted"/>
<dbReference type="NCBIfam" id="TIGR00254">
    <property type="entry name" value="GGDEF"/>
    <property type="match status" value="1"/>
</dbReference>
<dbReference type="Gene3D" id="3.30.70.270">
    <property type="match status" value="1"/>
</dbReference>
<dbReference type="PROSITE" id="PS50839">
    <property type="entry name" value="CHASE"/>
    <property type="match status" value="1"/>
</dbReference>
<keyword evidence="4 8" id="KW-0812">Transmembrane</keyword>
<dbReference type="InterPro" id="IPR000160">
    <property type="entry name" value="GGDEF_dom"/>
</dbReference>
<accession>A0A1V0B3U1</accession>
<dbReference type="InterPro" id="IPR042240">
    <property type="entry name" value="CHASE_sf"/>
</dbReference>
<dbReference type="GO" id="GO:0052621">
    <property type="term" value="F:diguanylate cyclase activity"/>
    <property type="evidence" value="ECO:0007669"/>
    <property type="project" value="UniProtKB-EC"/>
</dbReference>
<dbReference type="STRING" id="1931241.BVH74_07315"/>
<evidence type="ECO:0000256" key="6">
    <source>
        <dbReference type="ARBA" id="ARBA00023136"/>
    </source>
</evidence>
<evidence type="ECO:0000256" key="2">
    <source>
        <dbReference type="ARBA" id="ARBA00004533"/>
    </source>
</evidence>
<dbReference type="SUPFAM" id="SSF55073">
    <property type="entry name" value="Nucleotide cyclase"/>
    <property type="match status" value="1"/>
</dbReference>
<dbReference type="InterPro" id="IPR050469">
    <property type="entry name" value="Diguanylate_Cyclase"/>
</dbReference>
<dbReference type="PANTHER" id="PTHR45138:SF9">
    <property type="entry name" value="DIGUANYLATE CYCLASE DGCM-RELATED"/>
    <property type="match status" value="1"/>
</dbReference>
<dbReference type="Pfam" id="PF03924">
    <property type="entry name" value="CHASE"/>
    <property type="match status" value="1"/>
</dbReference>
<dbReference type="GO" id="GO:0007165">
    <property type="term" value="P:signal transduction"/>
    <property type="evidence" value="ECO:0007669"/>
    <property type="project" value="UniProtKB-ARBA"/>
</dbReference>
<evidence type="ECO:0000256" key="1">
    <source>
        <dbReference type="ARBA" id="ARBA00001946"/>
    </source>
</evidence>
<sequence length="623" mass="70641">MRAAMLAHHAAQHPAIARALIAALLLSLLGANLWAWVSLLRAEQIQAVARLQLETDALARQIEARFSHQTSSLQRLASRWPLHHRQGDLWRQDVELLLGDFENFQAIEWLDADYRMRWIEPLTGNEQVVGFAYSPEHPNYPLLEDSRLSGQPRLSSSFTLQQGGKGLAYYIPLYRQADQPHSFDGFLLGIFRVEVLISDLLSDLLQTHLSVDFKDGSGVLFSHQGSDQRIPDWSVDSSVRLGDNTGFSLTAYPSQRLLRSTRTSLPLLVLISGTLASLSLCYALWLALINTQRWDALSRSNRALQSEIVRRQSIEESLQHNQARLKLILDMTDHSHDALFIIGLNPQELVYLNRTCWHALGYTEEQLRAVLAIAPADIMPDFEQWATDLQRLVTRRGSAIFQQQVRHREGHVLPLEISVRHLARYGRDYLICVGRNNTEQLKIAARLKRLSHLDGLTGLYNRRYFDQTLASEWRRLRRENTPLGLLMLDVDYFKRFNDQLGHQAGDDALRQVADALRNSLQREGDSACRYGGEEFAVILPGADMTQCLRVAEHLHQAIKRLEIAHPDSPEQHLTISIGSASLIPAEGWEPKELISLADEALYQAKAEGRNRTCQAQLADHDIS</sequence>
<organism evidence="11 12">
    <name type="scientific">Halopseudomonas phragmitis</name>
    <dbReference type="NCBI Taxonomy" id="1931241"/>
    <lineage>
        <taxon>Bacteria</taxon>
        <taxon>Pseudomonadati</taxon>
        <taxon>Pseudomonadota</taxon>
        <taxon>Gammaproteobacteria</taxon>
        <taxon>Pseudomonadales</taxon>
        <taxon>Pseudomonadaceae</taxon>
        <taxon>Halopseudomonas</taxon>
    </lineage>
</organism>
<dbReference type="InterPro" id="IPR006189">
    <property type="entry name" value="CHASE_dom"/>
</dbReference>
<dbReference type="CDD" id="cd01949">
    <property type="entry name" value="GGDEF"/>
    <property type="match status" value="1"/>
</dbReference>
<evidence type="ECO:0000259" key="10">
    <source>
        <dbReference type="PROSITE" id="PS50887"/>
    </source>
</evidence>
<dbReference type="InterPro" id="IPR029787">
    <property type="entry name" value="Nucleotide_cyclase"/>
</dbReference>
<gene>
    <name evidence="11" type="ORF">BVH74_07315</name>
</gene>
<evidence type="ECO:0000256" key="8">
    <source>
        <dbReference type="SAM" id="Phobius"/>
    </source>
</evidence>
<comment type="catalytic activity">
    <reaction evidence="7">
        <text>2 GTP = 3',3'-c-di-GMP + 2 diphosphate</text>
        <dbReference type="Rhea" id="RHEA:24898"/>
        <dbReference type="ChEBI" id="CHEBI:33019"/>
        <dbReference type="ChEBI" id="CHEBI:37565"/>
        <dbReference type="ChEBI" id="CHEBI:58805"/>
        <dbReference type="EC" id="2.7.7.65"/>
    </reaction>
</comment>
<evidence type="ECO:0000313" key="12">
    <source>
        <dbReference type="Proteomes" id="UP000243488"/>
    </source>
</evidence>
<feature type="transmembrane region" description="Helical" evidence="8">
    <location>
        <begin position="265"/>
        <end position="289"/>
    </location>
</feature>
<dbReference type="Pfam" id="PF00990">
    <property type="entry name" value="GGDEF"/>
    <property type="match status" value="1"/>
</dbReference>
<keyword evidence="5 8" id="KW-1133">Transmembrane helix</keyword>
<dbReference type="EC" id="2.7.7.65" evidence="3"/>
<evidence type="ECO:0000313" key="11">
    <source>
        <dbReference type="EMBL" id="AQZ94575.1"/>
    </source>
</evidence>
<protein>
    <recommendedName>
        <fullName evidence="3">diguanylate cyclase</fullName>
        <ecNumber evidence="3">2.7.7.65</ecNumber>
    </recommendedName>
</protein>
<dbReference type="Proteomes" id="UP000243488">
    <property type="component" value="Chromosome"/>
</dbReference>
<evidence type="ECO:0000256" key="5">
    <source>
        <dbReference type="ARBA" id="ARBA00022989"/>
    </source>
</evidence>
<dbReference type="AlphaFoldDB" id="A0A1V0B3U1"/>
<name>A0A1V0B3U1_9GAMM</name>
<dbReference type="NCBIfam" id="TIGR00229">
    <property type="entry name" value="sensory_box"/>
    <property type="match status" value="1"/>
</dbReference>
<reference evidence="11 12" key="1">
    <citation type="submission" date="2017-03" db="EMBL/GenBank/DDBJ databases">
        <title>Complete genome sequence of the novel DNRA strain Pseudomonas sp. S-6-2 isolated from Chinese polluted river sediment. Journal of Biotechnology.</title>
        <authorList>
            <person name="Li J."/>
            <person name="Xiang F."/>
            <person name="Wang L."/>
            <person name="Xi L."/>
            <person name="Liu J."/>
        </authorList>
    </citation>
    <scope>NUCLEOTIDE SEQUENCE [LARGE SCALE GENOMIC DNA]</scope>
    <source>
        <strain evidence="11 12">S-6-2</strain>
    </source>
</reference>
<dbReference type="Gene3D" id="3.30.450.350">
    <property type="entry name" value="CHASE domain"/>
    <property type="match status" value="1"/>
</dbReference>
<dbReference type="SMART" id="SM00267">
    <property type="entry name" value="GGDEF"/>
    <property type="match status" value="1"/>
</dbReference>
<dbReference type="PANTHER" id="PTHR45138">
    <property type="entry name" value="REGULATORY COMPONENTS OF SENSORY TRANSDUCTION SYSTEM"/>
    <property type="match status" value="1"/>
</dbReference>
<keyword evidence="6 8" id="KW-0472">Membrane</keyword>
<dbReference type="InterPro" id="IPR000014">
    <property type="entry name" value="PAS"/>
</dbReference>